<feature type="transmembrane region" description="Helical" evidence="1">
    <location>
        <begin position="201"/>
        <end position="223"/>
    </location>
</feature>
<evidence type="ECO:0000313" key="3">
    <source>
        <dbReference type="Proteomes" id="UP000195569"/>
    </source>
</evidence>
<accession>A0A1N7ST27</accession>
<dbReference type="EMBL" id="CYGY02000083">
    <property type="protein sequence ID" value="SIT50502.1"/>
    <property type="molecule type" value="Genomic_DNA"/>
</dbReference>
<name>A0A1N7ST27_9BURK</name>
<gene>
    <name evidence="2" type="ORF">BN2476_830073</name>
</gene>
<organism evidence="2 3">
    <name type="scientific">Paraburkholderia piptadeniae</name>
    <dbReference type="NCBI Taxonomy" id="1701573"/>
    <lineage>
        <taxon>Bacteria</taxon>
        <taxon>Pseudomonadati</taxon>
        <taxon>Pseudomonadota</taxon>
        <taxon>Betaproteobacteria</taxon>
        <taxon>Burkholderiales</taxon>
        <taxon>Burkholderiaceae</taxon>
        <taxon>Paraburkholderia</taxon>
    </lineage>
</organism>
<sequence length="231" mass="25625">MQCVPGTPPPSAWEKSLWIARFLLNDFFELRFSTFVIYLTLQHTSRASIVAARSARPRTKTAARRRYNGARSNQPARAQRFVIDARRLTLSSMQKIILPFVSGFLASLFFHESTLALLHAAGLIDPTGFSTAPFAPIGLPEFIANAIWSSVWAVLMAWLLRVSPERPAPWIPAFVFGGIVLTAATVFVVDPIRGIWPTGNMLPRLALGFASNAMWGWGALVFMRAFMTAED</sequence>
<keyword evidence="3" id="KW-1185">Reference proteome</keyword>
<proteinExistence type="predicted"/>
<dbReference type="AlphaFoldDB" id="A0A1N7ST27"/>
<feature type="transmembrane region" description="Helical" evidence="1">
    <location>
        <begin position="167"/>
        <end position="189"/>
    </location>
</feature>
<keyword evidence="1" id="KW-0472">Membrane</keyword>
<dbReference type="Proteomes" id="UP000195569">
    <property type="component" value="Unassembled WGS sequence"/>
</dbReference>
<reference evidence="2" key="1">
    <citation type="submission" date="2016-12" db="EMBL/GenBank/DDBJ databases">
        <authorList>
            <person name="Moulin L."/>
        </authorList>
    </citation>
    <scope>NUCLEOTIDE SEQUENCE [LARGE SCALE GENOMIC DNA]</scope>
    <source>
        <strain evidence="2">STM 7183</strain>
    </source>
</reference>
<keyword evidence="1" id="KW-0812">Transmembrane</keyword>
<comment type="caution">
    <text evidence="2">The sequence shown here is derived from an EMBL/GenBank/DDBJ whole genome shotgun (WGS) entry which is preliminary data.</text>
</comment>
<evidence type="ECO:0000313" key="2">
    <source>
        <dbReference type="EMBL" id="SIT50502.1"/>
    </source>
</evidence>
<keyword evidence="1" id="KW-1133">Transmembrane helix</keyword>
<feature type="transmembrane region" description="Helical" evidence="1">
    <location>
        <begin position="142"/>
        <end position="160"/>
    </location>
</feature>
<evidence type="ECO:0000256" key="1">
    <source>
        <dbReference type="SAM" id="Phobius"/>
    </source>
</evidence>
<protein>
    <submittedName>
        <fullName evidence="2">Membrane protein (Modular protein)</fullName>
    </submittedName>
</protein>
<feature type="transmembrane region" description="Helical" evidence="1">
    <location>
        <begin position="96"/>
        <end position="122"/>
    </location>
</feature>